<name>A0A0K2VFE1_LEPSM</name>
<sequence length="26" mass="3165">MILKEITCTMVKEYLIREKKRRIVLG</sequence>
<protein>
    <submittedName>
        <fullName evidence="1">Uncharacterized protein</fullName>
    </submittedName>
</protein>
<evidence type="ECO:0000313" key="1">
    <source>
        <dbReference type="EMBL" id="CDW49110.1"/>
    </source>
</evidence>
<accession>A0A0K2VFE1</accession>
<dbReference type="EMBL" id="HACA01031749">
    <property type="protein sequence ID" value="CDW49110.1"/>
    <property type="molecule type" value="Transcribed_RNA"/>
</dbReference>
<dbReference type="AlphaFoldDB" id="A0A0K2VFE1"/>
<proteinExistence type="predicted"/>
<organism evidence="1">
    <name type="scientific">Lepeophtheirus salmonis</name>
    <name type="common">Salmon louse</name>
    <name type="synonym">Caligus salmonis</name>
    <dbReference type="NCBI Taxonomy" id="72036"/>
    <lineage>
        <taxon>Eukaryota</taxon>
        <taxon>Metazoa</taxon>
        <taxon>Ecdysozoa</taxon>
        <taxon>Arthropoda</taxon>
        <taxon>Crustacea</taxon>
        <taxon>Multicrustacea</taxon>
        <taxon>Hexanauplia</taxon>
        <taxon>Copepoda</taxon>
        <taxon>Siphonostomatoida</taxon>
        <taxon>Caligidae</taxon>
        <taxon>Lepeophtheirus</taxon>
    </lineage>
</organism>
<reference evidence="1" key="1">
    <citation type="submission" date="2014-05" db="EMBL/GenBank/DDBJ databases">
        <authorList>
            <person name="Chronopoulou M."/>
        </authorList>
    </citation>
    <scope>NUCLEOTIDE SEQUENCE</scope>
    <source>
        <tissue evidence="1">Whole organism</tissue>
    </source>
</reference>